<comment type="caution">
    <text evidence="2">The sequence shown here is derived from an EMBL/GenBank/DDBJ whole genome shotgun (WGS) entry which is preliminary data.</text>
</comment>
<dbReference type="AlphaFoldDB" id="A0A9P1N619"/>
<sequence>MKVLFVIALVTLNSLVLAGTNCDVNTLPKSWATVQAKNVFFNAWQPNNYIGMPSFCVLNDFFSRSLNYWSHVKLDSANSTVQQDSANATDLSKDQINCGSGNSQVVWCRSHCQDKHLESLIIQSAIVNGSLPLAVSQQVFQQLDSPTDLTIAALHIDQNTLDIHVDYDYYDDKNFCSVFLKVKKSTQLPYALLLTAQRVI</sequence>
<dbReference type="EMBL" id="CANHGI010000004">
    <property type="protein sequence ID" value="CAI5449336.1"/>
    <property type="molecule type" value="Genomic_DNA"/>
</dbReference>
<feature type="chain" id="PRO_5040384580" evidence="1">
    <location>
        <begin position="19"/>
        <end position="200"/>
    </location>
</feature>
<evidence type="ECO:0000256" key="1">
    <source>
        <dbReference type="SAM" id="SignalP"/>
    </source>
</evidence>
<evidence type="ECO:0000313" key="3">
    <source>
        <dbReference type="Proteomes" id="UP001152747"/>
    </source>
</evidence>
<gene>
    <name evidence="2" type="ORF">CAMP_LOCUS11973</name>
</gene>
<accession>A0A9P1N619</accession>
<feature type="signal peptide" evidence="1">
    <location>
        <begin position="1"/>
        <end position="18"/>
    </location>
</feature>
<dbReference type="Proteomes" id="UP001152747">
    <property type="component" value="Unassembled WGS sequence"/>
</dbReference>
<organism evidence="2 3">
    <name type="scientific">Caenorhabditis angaria</name>
    <dbReference type="NCBI Taxonomy" id="860376"/>
    <lineage>
        <taxon>Eukaryota</taxon>
        <taxon>Metazoa</taxon>
        <taxon>Ecdysozoa</taxon>
        <taxon>Nematoda</taxon>
        <taxon>Chromadorea</taxon>
        <taxon>Rhabditida</taxon>
        <taxon>Rhabditina</taxon>
        <taxon>Rhabditomorpha</taxon>
        <taxon>Rhabditoidea</taxon>
        <taxon>Rhabditidae</taxon>
        <taxon>Peloderinae</taxon>
        <taxon>Caenorhabditis</taxon>
    </lineage>
</organism>
<name>A0A9P1N619_9PELO</name>
<dbReference type="OrthoDB" id="5796595at2759"/>
<reference evidence="2" key="1">
    <citation type="submission" date="2022-11" db="EMBL/GenBank/DDBJ databases">
        <authorList>
            <person name="Kikuchi T."/>
        </authorList>
    </citation>
    <scope>NUCLEOTIDE SEQUENCE</scope>
    <source>
        <strain evidence="2">PS1010</strain>
    </source>
</reference>
<keyword evidence="1" id="KW-0732">Signal</keyword>
<proteinExistence type="predicted"/>
<protein>
    <submittedName>
        <fullName evidence="2">Uncharacterized protein</fullName>
    </submittedName>
</protein>
<evidence type="ECO:0000313" key="2">
    <source>
        <dbReference type="EMBL" id="CAI5449336.1"/>
    </source>
</evidence>
<keyword evidence="3" id="KW-1185">Reference proteome</keyword>